<keyword evidence="2 11" id="KW-0547">Nucleotide-binding</keyword>
<dbReference type="Gene3D" id="3.30.230.10">
    <property type="match status" value="1"/>
</dbReference>
<evidence type="ECO:0000256" key="10">
    <source>
        <dbReference type="ARBA" id="ARBA00023204"/>
    </source>
</evidence>
<dbReference type="GO" id="GO:0003684">
    <property type="term" value="F:damaged DNA binding"/>
    <property type="evidence" value="ECO:0007669"/>
    <property type="project" value="InterPro"/>
</dbReference>
<dbReference type="Gene3D" id="3.40.50.300">
    <property type="entry name" value="P-loop containing nucleotide triphosphate hydrolases"/>
    <property type="match status" value="1"/>
</dbReference>
<comment type="similarity">
    <text evidence="11 13">Belongs to the RecA family. RadA subfamily.</text>
</comment>
<dbReference type="RefSeq" id="WP_124868383.1">
    <property type="nucleotide sequence ID" value="NZ_RQZF01000002.1"/>
</dbReference>
<dbReference type="HAMAP" id="MF_01498">
    <property type="entry name" value="RadA_bact"/>
    <property type="match status" value="1"/>
</dbReference>
<dbReference type="GO" id="GO:0140664">
    <property type="term" value="F:ATP-dependent DNA damage sensor activity"/>
    <property type="evidence" value="ECO:0007669"/>
    <property type="project" value="InterPro"/>
</dbReference>
<keyword evidence="3 11" id="KW-0227">DNA damage</keyword>
<dbReference type="Pfam" id="PF18073">
    <property type="entry name" value="Zn_ribbon_LapB"/>
    <property type="match status" value="1"/>
</dbReference>
<evidence type="ECO:0000256" key="8">
    <source>
        <dbReference type="ARBA" id="ARBA00023016"/>
    </source>
</evidence>
<evidence type="ECO:0000256" key="14">
    <source>
        <dbReference type="SAM" id="MobiDB-lite"/>
    </source>
</evidence>
<evidence type="ECO:0000259" key="15">
    <source>
        <dbReference type="PROSITE" id="PS50162"/>
    </source>
</evidence>
<feature type="region of interest" description="Lon-protease-like" evidence="11">
    <location>
        <begin position="356"/>
        <end position="459"/>
    </location>
</feature>
<dbReference type="FunFam" id="3.40.50.300:FF:000050">
    <property type="entry name" value="DNA repair protein RadA"/>
    <property type="match status" value="1"/>
</dbReference>
<dbReference type="OrthoDB" id="9803906at2"/>
<dbReference type="CDD" id="cd01121">
    <property type="entry name" value="RadA_SMS_N"/>
    <property type="match status" value="1"/>
</dbReference>
<keyword evidence="8 11" id="KW-0346">Stress response</keyword>
<evidence type="ECO:0000313" key="16">
    <source>
        <dbReference type="EMBL" id="RRC95793.1"/>
    </source>
</evidence>
<evidence type="ECO:0000256" key="7">
    <source>
        <dbReference type="ARBA" id="ARBA00022840"/>
    </source>
</evidence>
<keyword evidence="4 13" id="KW-0863">Zinc-finger</keyword>
<evidence type="ECO:0000256" key="4">
    <source>
        <dbReference type="ARBA" id="ARBA00022771"/>
    </source>
</evidence>
<protein>
    <recommendedName>
        <fullName evidence="11 12">DNA repair protein RadA</fullName>
    </recommendedName>
</protein>
<dbReference type="InterPro" id="IPR027417">
    <property type="entry name" value="P-loop_NTPase"/>
</dbReference>
<comment type="function">
    <text evidence="13">DNA-dependent ATPase involved in processing of recombination intermediates, plays a role in repairing DNA breaks. Stimulates the branch migration of RecA-mediated strand transfer reactions, allowing the 3' invading strand to extend heteroduplex DNA faster. Binds ssDNA in the presence of ADP but not other nucleotides, has ATPase activity that is stimulated by ssDNA and various branched DNA structures, but inhibited by SSB. Does not have RecA's homology-searching function.</text>
</comment>
<dbReference type="PANTHER" id="PTHR32472">
    <property type="entry name" value="DNA REPAIR PROTEIN RADA"/>
    <property type="match status" value="1"/>
</dbReference>
<dbReference type="SMART" id="SM00382">
    <property type="entry name" value="AAA"/>
    <property type="match status" value="1"/>
</dbReference>
<dbReference type="Pfam" id="PF13541">
    <property type="entry name" value="ChlI"/>
    <property type="match status" value="1"/>
</dbReference>
<dbReference type="GO" id="GO:0016787">
    <property type="term" value="F:hydrolase activity"/>
    <property type="evidence" value="ECO:0007669"/>
    <property type="project" value="UniProtKB-KW"/>
</dbReference>
<dbReference type="SUPFAM" id="SSF52540">
    <property type="entry name" value="P-loop containing nucleoside triphosphate hydrolases"/>
    <property type="match status" value="1"/>
</dbReference>
<dbReference type="PANTHER" id="PTHR32472:SF10">
    <property type="entry name" value="DNA REPAIR PROTEIN RADA-LIKE PROTEIN"/>
    <property type="match status" value="1"/>
</dbReference>
<dbReference type="Proteomes" id="UP000280444">
    <property type="component" value="Unassembled WGS sequence"/>
</dbReference>
<accession>A0A3P1SET5</accession>
<organism evidence="16 17">
    <name type="scientific">Schaalia canis</name>
    <dbReference type="NCBI Taxonomy" id="100469"/>
    <lineage>
        <taxon>Bacteria</taxon>
        <taxon>Bacillati</taxon>
        <taxon>Actinomycetota</taxon>
        <taxon>Actinomycetes</taxon>
        <taxon>Actinomycetales</taxon>
        <taxon>Actinomycetaceae</taxon>
        <taxon>Schaalia</taxon>
    </lineage>
</organism>
<dbReference type="InterPro" id="IPR014721">
    <property type="entry name" value="Ribsml_uS5_D2-typ_fold_subgr"/>
</dbReference>
<comment type="domain">
    <text evidence="11">The middle region has homology to RecA with ATPase motifs including the RadA KNRFG motif, while the C-terminus is homologous to Lon protease.</text>
</comment>
<dbReference type="InterPro" id="IPR020588">
    <property type="entry name" value="RecA_ATP-bd"/>
</dbReference>
<feature type="compositionally biased region" description="Low complexity" evidence="14">
    <location>
        <begin position="40"/>
        <end position="53"/>
    </location>
</feature>
<feature type="binding site" evidence="11">
    <location>
        <begin position="92"/>
        <end position="99"/>
    </location>
    <ligand>
        <name>ATP</name>
        <dbReference type="ChEBI" id="CHEBI:30616"/>
    </ligand>
</feature>
<evidence type="ECO:0000256" key="12">
    <source>
        <dbReference type="NCBIfam" id="TIGR00416"/>
    </source>
</evidence>
<feature type="domain" description="RecA family profile 1" evidence="15">
    <location>
        <begin position="63"/>
        <end position="220"/>
    </location>
</feature>
<feature type="short sequence motif" description="RadA KNRFG motif" evidence="11">
    <location>
        <begin position="257"/>
        <end position="261"/>
    </location>
</feature>
<keyword evidence="17" id="KW-1185">Reference proteome</keyword>
<comment type="caution">
    <text evidence="16">The sequence shown here is derived from an EMBL/GenBank/DDBJ whole genome shotgun (WGS) entry which is preliminary data.</text>
</comment>
<feature type="region of interest" description="Disordered" evidence="14">
    <location>
        <begin position="40"/>
        <end position="69"/>
    </location>
</feature>
<comment type="function">
    <text evidence="11">Plays a role in repairing double-strand DNA breaks, probably involving stabilizing or processing branched DNA or blocked replication forks.</text>
</comment>
<dbReference type="InterPro" id="IPR004504">
    <property type="entry name" value="DNA_repair_RadA"/>
</dbReference>
<evidence type="ECO:0000313" key="17">
    <source>
        <dbReference type="Proteomes" id="UP000280444"/>
    </source>
</evidence>
<proteinExistence type="inferred from homology"/>
<dbReference type="InterPro" id="IPR041166">
    <property type="entry name" value="Rubredoxin_2"/>
</dbReference>
<dbReference type="GO" id="GO:0000725">
    <property type="term" value="P:recombinational repair"/>
    <property type="evidence" value="ECO:0007669"/>
    <property type="project" value="UniProtKB-UniRule"/>
</dbReference>
<name>A0A3P1SET5_9ACTO</name>
<dbReference type="InterPro" id="IPR003593">
    <property type="entry name" value="AAA+_ATPase"/>
</dbReference>
<keyword evidence="7 11" id="KW-0067">ATP-binding</keyword>
<dbReference type="AlphaFoldDB" id="A0A3P1SET5"/>
<keyword evidence="5" id="KW-0378">Hydrolase</keyword>
<keyword evidence="9 11" id="KW-0238">DNA-binding</keyword>
<evidence type="ECO:0000256" key="5">
    <source>
        <dbReference type="ARBA" id="ARBA00022801"/>
    </source>
</evidence>
<evidence type="ECO:0000256" key="3">
    <source>
        <dbReference type="ARBA" id="ARBA00022763"/>
    </source>
</evidence>
<dbReference type="NCBIfam" id="TIGR00416">
    <property type="entry name" value="sms"/>
    <property type="match status" value="1"/>
</dbReference>
<dbReference type="Pfam" id="PF13481">
    <property type="entry name" value="AAA_25"/>
    <property type="match status" value="1"/>
</dbReference>
<dbReference type="EMBL" id="RQZF01000002">
    <property type="protein sequence ID" value="RRC95793.1"/>
    <property type="molecule type" value="Genomic_DNA"/>
</dbReference>
<evidence type="ECO:0000256" key="13">
    <source>
        <dbReference type="RuleBase" id="RU003555"/>
    </source>
</evidence>
<sequence>MAKEKVTYRCSECGWSSPKWVGQCRECQAWGTIDEAGAASPTSVAATTPRSPALPIGQVDGEQARRRPTGVSELDRVLGGGIVPGAVVLMAGEPGVGKSTLLLDVAARAARQARSAEGAGTGPVLYVTGEESSAQVKARAERIGAIDDHLLLADDNDLAVLLGHVEAASPSLLIVDSVQTIQSAQVEGGAGGVAQVRAVAAGLIRVAKERNLPVLLVGHVTKDGGIAGPRVLEHLVDVVCQFEGERHGRLRLLRAVKNRYGPTDEVGCFELTDTGIRGLPDPSGLFLSQSLSSVPGSCVTVSMEGRRPMPTEVQALVAATSSGSPRRTTSGVDHSRVAMVLAVLQARLGADTSTLDVYVSTVGGARTSESAVDLATAIAVVSAARNQATATGLVVIGEVGLTGEIRSCLSVQRRLQEAARLGFTRAIVPAQGSEDLQAVDGLTVLPVSDLATAVRVALP</sequence>
<dbReference type="GO" id="GO:0005524">
    <property type="term" value="F:ATP binding"/>
    <property type="evidence" value="ECO:0007669"/>
    <property type="project" value="UniProtKB-UniRule"/>
</dbReference>
<keyword evidence="6 13" id="KW-0862">Zinc</keyword>
<evidence type="ECO:0000256" key="2">
    <source>
        <dbReference type="ARBA" id="ARBA00022741"/>
    </source>
</evidence>
<dbReference type="PRINTS" id="PR01874">
    <property type="entry name" value="DNAREPAIRADA"/>
</dbReference>
<dbReference type="SUPFAM" id="SSF54211">
    <property type="entry name" value="Ribosomal protein S5 domain 2-like"/>
    <property type="match status" value="1"/>
</dbReference>
<evidence type="ECO:0000256" key="9">
    <source>
        <dbReference type="ARBA" id="ARBA00023125"/>
    </source>
</evidence>
<evidence type="ECO:0000256" key="11">
    <source>
        <dbReference type="HAMAP-Rule" id="MF_01498"/>
    </source>
</evidence>
<evidence type="ECO:0000256" key="6">
    <source>
        <dbReference type="ARBA" id="ARBA00022833"/>
    </source>
</evidence>
<dbReference type="PROSITE" id="PS50162">
    <property type="entry name" value="RECA_2"/>
    <property type="match status" value="1"/>
</dbReference>
<dbReference type="GO" id="GO:0005829">
    <property type="term" value="C:cytosol"/>
    <property type="evidence" value="ECO:0007669"/>
    <property type="project" value="TreeGrafter"/>
</dbReference>
<dbReference type="GO" id="GO:0008270">
    <property type="term" value="F:zinc ion binding"/>
    <property type="evidence" value="ECO:0007669"/>
    <property type="project" value="UniProtKB-KW"/>
</dbReference>
<evidence type="ECO:0000256" key="1">
    <source>
        <dbReference type="ARBA" id="ARBA00022723"/>
    </source>
</evidence>
<keyword evidence="10 11" id="KW-0234">DNA repair</keyword>
<keyword evidence="1 11" id="KW-0479">Metal-binding</keyword>
<dbReference type="InterPro" id="IPR020568">
    <property type="entry name" value="Ribosomal_Su5_D2-typ_SF"/>
</dbReference>
<gene>
    <name evidence="11 16" type="primary">radA</name>
    <name evidence="16" type="ORF">EII11_02665</name>
</gene>
<reference evidence="16 17" key="1">
    <citation type="submission" date="2018-11" db="EMBL/GenBank/DDBJ databases">
        <title>Genomes From Bacteria Associated with the Canine Oral Cavity: a Test Case for Automated Genome-Based Taxonomic Assignment.</title>
        <authorList>
            <person name="Coil D.A."/>
            <person name="Jospin G."/>
            <person name="Darling A.E."/>
            <person name="Wallis C."/>
            <person name="Davis I.J."/>
            <person name="Harris S."/>
            <person name="Eisen J.A."/>
            <person name="Holcombe L.J."/>
            <person name="O'Flynn C."/>
        </authorList>
    </citation>
    <scope>NUCLEOTIDE SEQUENCE [LARGE SCALE GENOMIC DNA]</scope>
    <source>
        <strain evidence="16 17">OH770</strain>
    </source>
</reference>